<keyword evidence="2" id="KW-1185">Reference proteome</keyword>
<evidence type="ECO:0000313" key="2">
    <source>
        <dbReference type="Proteomes" id="UP000324748"/>
    </source>
</evidence>
<comment type="caution">
    <text evidence="1">The sequence shown here is derived from an EMBL/GenBank/DDBJ whole genome shotgun (WGS) entry which is preliminary data.</text>
</comment>
<accession>A0A5B0QAW9</accession>
<reference evidence="1 2" key="1">
    <citation type="submission" date="2019-05" db="EMBL/GenBank/DDBJ databases">
        <title>Emergence of the Ug99 lineage of the wheat stem rust pathogen through somatic hybridization.</title>
        <authorList>
            <person name="Li F."/>
            <person name="Upadhyaya N.M."/>
            <person name="Sperschneider J."/>
            <person name="Matny O."/>
            <person name="Nguyen-Phuc H."/>
            <person name="Mago R."/>
            <person name="Raley C."/>
            <person name="Miller M.E."/>
            <person name="Silverstein K.A.T."/>
            <person name="Henningsen E."/>
            <person name="Hirsch C.D."/>
            <person name="Visser B."/>
            <person name="Pretorius Z.A."/>
            <person name="Steffenson B.J."/>
            <person name="Schwessinger B."/>
            <person name="Dodds P.N."/>
            <person name="Figueroa M."/>
        </authorList>
    </citation>
    <scope>NUCLEOTIDE SEQUENCE [LARGE SCALE GENOMIC DNA]</scope>
    <source>
        <strain evidence="1">21-0</strain>
    </source>
</reference>
<protein>
    <submittedName>
        <fullName evidence="1">Uncharacterized protein</fullName>
    </submittedName>
</protein>
<proteinExistence type="predicted"/>
<sequence>MYGSPGGTPIEATLGCYAKRPTNVGVAALKTARQTCSVSATITTNNTDFAPRKNGNLDGGNRSIFWDLFYKMPQE</sequence>
<dbReference type="EMBL" id="VSWC01000027">
    <property type="protein sequence ID" value="KAA1110400.1"/>
    <property type="molecule type" value="Genomic_DNA"/>
</dbReference>
<organism evidence="1 2">
    <name type="scientific">Puccinia graminis f. sp. tritici</name>
    <dbReference type="NCBI Taxonomy" id="56615"/>
    <lineage>
        <taxon>Eukaryota</taxon>
        <taxon>Fungi</taxon>
        <taxon>Dikarya</taxon>
        <taxon>Basidiomycota</taxon>
        <taxon>Pucciniomycotina</taxon>
        <taxon>Pucciniomycetes</taxon>
        <taxon>Pucciniales</taxon>
        <taxon>Pucciniaceae</taxon>
        <taxon>Puccinia</taxon>
    </lineage>
</organism>
<gene>
    <name evidence="1" type="ORF">PGT21_020439</name>
</gene>
<name>A0A5B0QAW9_PUCGR</name>
<dbReference type="AlphaFoldDB" id="A0A5B0QAW9"/>
<dbReference type="OrthoDB" id="10538046at2759"/>
<evidence type="ECO:0000313" key="1">
    <source>
        <dbReference type="EMBL" id="KAA1110400.1"/>
    </source>
</evidence>
<dbReference type="Proteomes" id="UP000324748">
    <property type="component" value="Unassembled WGS sequence"/>
</dbReference>